<feature type="compositionally biased region" description="Low complexity" evidence="1">
    <location>
        <begin position="109"/>
        <end position="127"/>
    </location>
</feature>
<reference evidence="3 4" key="1">
    <citation type="submission" date="2024-10" db="EMBL/GenBank/DDBJ databases">
        <title>The Natural Products Discovery Center: Release of the First 8490 Sequenced Strains for Exploring Actinobacteria Biosynthetic Diversity.</title>
        <authorList>
            <person name="Kalkreuter E."/>
            <person name="Kautsar S.A."/>
            <person name="Yang D."/>
            <person name="Bader C.D."/>
            <person name="Teijaro C.N."/>
            <person name="Fluegel L."/>
            <person name="Davis C.M."/>
            <person name="Simpson J.R."/>
            <person name="Lauterbach L."/>
            <person name="Steele A.D."/>
            <person name="Gui C."/>
            <person name="Meng S."/>
            <person name="Li G."/>
            <person name="Viehrig K."/>
            <person name="Ye F."/>
            <person name="Su P."/>
            <person name="Kiefer A.F."/>
            <person name="Nichols A."/>
            <person name="Cepeda A.J."/>
            <person name="Yan W."/>
            <person name="Fan B."/>
            <person name="Jiang Y."/>
            <person name="Adhikari A."/>
            <person name="Zheng C.-J."/>
            <person name="Schuster L."/>
            <person name="Cowan T.M."/>
            <person name="Smanski M.J."/>
            <person name="Chevrette M.G."/>
            <person name="De Carvalho L.P.S."/>
            <person name="Shen B."/>
        </authorList>
    </citation>
    <scope>NUCLEOTIDE SEQUENCE [LARGE SCALE GENOMIC DNA]</scope>
    <source>
        <strain evidence="3 4">NPDC048320</strain>
    </source>
</reference>
<dbReference type="Proteomes" id="UP001604267">
    <property type="component" value="Unassembled WGS sequence"/>
</dbReference>
<evidence type="ECO:0000313" key="3">
    <source>
        <dbReference type="EMBL" id="MFG3016184.1"/>
    </source>
</evidence>
<feature type="compositionally biased region" description="Gly residues" evidence="1">
    <location>
        <begin position="98"/>
        <end position="108"/>
    </location>
</feature>
<dbReference type="RefSeq" id="WP_392824679.1">
    <property type="nucleotide sequence ID" value="NZ_JBICYV010000026.1"/>
</dbReference>
<comment type="caution">
    <text evidence="3">The sequence shown here is derived from an EMBL/GenBank/DDBJ whole genome shotgun (WGS) entry which is preliminary data.</text>
</comment>
<accession>A0ABW7BG72</accession>
<keyword evidence="4" id="KW-1185">Reference proteome</keyword>
<proteinExistence type="predicted"/>
<gene>
    <name evidence="3" type="ORF">ACGFZB_38215</name>
</gene>
<feature type="chain" id="PRO_5047109915" evidence="2">
    <location>
        <begin position="28"/>
        <end position="127"/>
    </location>
</feature>
<dbReference type="EMBL" id="JBICYV010000026">
    <property type="protein sequence ID" value="MFG3016184.1"/>
    <property type="molecule type" value="Genomic_DNA"/>
</dbReference>
<evidence type="ECO:0000256" key="2">
    <source>
        <dbReference type="SAM" id="SignalP"/>
    </source>
</evidence>
<organism evidence="3 4">
    <name type="scientific">Streptomyces cinerochromogenes</name>
    <dbReference type="NCBI Taxonomy" id="66422"/>
    <lineage>
        <taxon>Bacteria</taxon>
        <taxon>Bacillati</taxon>
        <taxon>Actinomycetota</taxon>
        <taxon>Actinomycetes</taxon>
        <taxon>Kitasatosporales</taxon>
        <taxon>Streptomycetaceae</taxon>
        <taxon>Streptomyces</taxon>
    </lineage>
</organism>
<feature type="compositionally biased region" description="Polar residues" evidence="1">
    <location>
        <begin position="64"/>
        <end position="77"/>
    </location>
</feature>
<sequence>MKLAKKLATISTATTALFLSGAGSSQAQGEGGLFPLLGSPSIVLVCLPAGQVGHDNSFNGIQNISCSQSGSATTTAPSGGRGEGVTVTVIDNTNGSHTGNGSGNGNGNTGNDNGSNDGNSAGPATTG</sequence>
<evidence type="ECO:0000256" key="1">
    <source>
        <dbReference type="SAM" id="MobiDB-lite"/>
    </source>
</evidence>
<protein>
    <submittedName>
        <fullName evidence="3">Uncharacterized protein</fullName>
    </submittedName>
</protein>
<evidence type="ECO:0000313" key="4">
    <source>
        <dbReference type="Proteomes" id="UP001604267"/>
    </source>
</evidence>
<keyword evidence="2" id="KW-0732">Signal</keyword>
<name>A0ABW7BG72_9ACTN</name>
<feature type="region of interest" description="Disordered" evidence="1">
    <location>
        <begin position="64"/>
        <end position="127"/>
    </location>
</feature>
<feature type="signal peptide" evidence="2">
    <location>
        <begin position="1"/>
        <end position="27"/>
    </location>
</feature>